<dbReference type="InterPro" id="IPR011042">
    <property type="entry name" value="6-blade_b-propeller_TolB-like"/>
</dbReference>
<evidence type="ECO:0000313" key="11">
    <source>
        <dbReference type="EMBL" id="TSJ40727.1"/>
    </source>
</evidence>
<sequence>MKLKLHSFLSVALLTLTVGVSIANAQVKPRILVFKKTQGYHHSSIPLAAQAIMKLGKENGFLVDTTTDANKIEESNLKKYTALVFASTTGNLLDANQKADLERYIQAGGGFVGIHAAADAEYNWPWYGKMVGGYFAHHPAQQMATLTVVDKNFIATKMLPTEWKRKDEWYHYKTVAKDIHVLINLEESSLTYNPNGGDDPYKMGASHPIAWYHEFEGGRVFYTGLGHTDESYSDPLFLQHLLGGIKYAIGKNLPLNYAKAKTPRVPDPDRFTKNRLVNGTFDEPTEMTILPNLDVLVVQRKGEFMLYNHITKKVSKVGYLDVYYHTLKAKGVNAEEGLLGVQADPDFNTNHYIYAYYSPSEAVVNRLSRFTFVNGKVDMKSEKVIIEVKTTREICCHTGGSIAFGKDHILFVSQGDNTTPFDEPNEGRGKNPPNSYSYSPLDDRPGFEQYDDRRGSGNSNDLRGKILRLKIHPDGSYTIPEGNLFPKGMEKTRPEIYVMGNRNPYRISVDKKTGFLYWGEVGPDANEDSLATHGPRGYDEINQAKKAGNFGYPYFVGDNYPYREYDYATGKVGAAFDPNHVINNSRNNTGLKELPPAQPAFIWYPYAESPQFPELGSGGRTAMAGPVYHSEDFKTPGALPAYYNNKLFIYDFVRGWIKAVTMYPDGKLQSIEPFVNDMKFSSMIDMELGPDGKIYVLEYGNGWFQKNGDAGLSRIEYNAGNLAPKVAGISVDKTYGGLPLKVTLSVKATDPENDKMTYTWNLGNGIKKVTLKPWLVYTYPKAGTFKASVTVKDVKMASTTSKQVVIAAGSLDEPIDPSTPFAAGRALMQSMDCKSCHKADQKVIGPAFIDVANKYKKNDATYTALTNKITNGGTGVWGDVTMPAHPSLKPEEAKQILDWIFSLKKN</sequence>
<dbReference type="CDD" id="cd00146">
    <property type="entry name" value="PKD"/>
    <property type="match status" value="1"/>
</dbReference>
<dbReference type="Gene3D" id="2.120.10.30">
    <property type="entry name" value="TolB, C-terminal domain"/>
    <property type="match status" value="1"/>
</dbReference>
<feature type="compositionally biased region" description="Basic and acidic residues" evidence="7">
    <location>
        <begin position="441"/>
        <end position="455"/>
    </location>
</feature>
<dbReference type="PANTHER" id="PTHR40469:SF2">
    <property type="entry name" value="GALACTOSE-BINDING DOMAIN-LIKE SUPERFAMILY PROTEIN"/>
    <property type="match status" value="1"/>
</dbReference>
<dbReference type="InterPro" id="IPR009056">
    <property type="entry name" value="Cyt_c-like_dom"/>
</dbReference>
<evidence type="ECO:0000256" key="7">
    <source>
        <dbReference type="SAM" id="MobiDB-lite"/>
    </source>
</evidence>
<dbReference type="SUPFAM" id="SSF49299">
    <property type="entry name" value="PKD domain"/>
    <property type="match status" value="1"/>
</dbReference>
<dbReference type="InterPro" id="IPR036909">
    <property type="entry name" value="Cyt_c-like_dom_sf"/>
</dbReference>
<dbReference type="InterPro" id="IPR029010">
    <property type="entry name" value="ThuA-like"/>
</dbReference>
<dbReference type="InterPro" id="IPR022409">
    <property type="entry name" value="PKD/Chitinase_dom"/>
</dbReference>
<dbReference type="PROSITE" id="PS51007">
    <property type="entry name" value="CYTC"/>
    <property type="match status" value="1"/>
</dbReference>
<keyword evidence="8" id="KW-0732">Signal</keyword>
<dbReference type="Proteomes" id="UP000318733">
    <property type="component" value="Unassembled WGS sequence"/>
</dbReference>
<evidence type="ECO:0000256" key="4">
    <source>
        <dbReference type="ARBA" id="ARBA00022982"/>
    </source>
</evidence>
<dbReference type="SMART" id="SM00089">
    <property type="entry name" value="PKD"/>
    <property type="match status" value="1"/>
</dbReference>
<comment type="PTM">
    <text evidence="6">Binds 1 heme c group covalently per subunit.</text>
</comment>
<feature type="chain" id="PRO_5022211536" evidence="8">
    <location>
        <begin position="26"/>
        <end position="906"/>
    </location>
</feature>
<dbReference type="GO" id="GO:0005506">
    <property type="term" value="F:iron ion binding"/>
    <property type="evidence" value="ECO:0007669"/>
    <property type="project" value="InterPro"/>
</dbReference>
<evidence type="ECO:0000256" key="2">
    <source>
        <dbReference type="ARBA" id="ARBA00022617"/>
    </source>
</evidence>
<dbReference type="Pfam" id="PF06283">
    <property type="entry name" value="ThuA"/>
    <property type="match status" value="1"/>
</dbReference>
<dbReference type="GO" id="GO:0009055">
    <property type="term" value="F:electron transfer activity"/>
    <property type="evidence" value="ECO:0007669"/>
    <property type="project" value="InterPro"/>
</dbReference>
<dbReference type="Gene3D" id="3.40.50.880">
    <property type="match status" value="1"/>
</dbReference>
<evidence type="ECO:0000256" key="8">
    <source>
        <dbReference type="SAM" id="SignalP"/>
    </source>
</evidence>
<accession>A0A556MLC3</accession>
<dbReference type="InterPro" id="IPR035986">
    <property type="entry name" value="PKD_dom_sf"/>
</dbReference>
<feature type="binding site" description="covalent" evidence="6">
    <location>
        <position position="837"/>
    </location>
    <ligand>
        <name>heme c</name>
        <dbReference type="ChEBI" id="CHEBI:61717"/>
    </ligand>
</feature>
<dbReference type="InterPro" id="IPR000601">
    <property type="entry name" value="PKD_dom"/>
</dbReference>
<protein>
    <submittedName>
        <fullName evidence="11">PKD domain-containing protein</fullName>
    </submittedName>
</protein>
<proteinExistence type="predicted"/>
<dbReference type="InterPro" id="IPR029062">
    <property type="entry name" value="Class_I_gatase-like"/>
</dbReference>
<dbReference type="EMBL" id="VLPK01000002">
    <property type="protein sequence ID" value="TSJ40727.1"/>
    <property type="molecule type" value="Genomic_DNA"/>
</dbReference>
<dbReference type="InterPro" id="IPR012938">
    <property type="entry name" value="Glc/Sorbosone_DH"/>
</dbReference>
<dbReference type="InterPro" id="IPR013783">
    <property type="entry name" value="Ig-like_fold"/>
</dbReference>
<evidence type="ECO:0000256" key="1">
    <source>
        <dbReference type="ARBA" id="ARBA00022448"/>
    </source>
</evidence>
<keyword evidence="5 6" id="KW-0408">Iron</keyword>
<keyword evidence="4" id="KW-0249">Electron transport</keyword>
<evidence type="ECO:0000313" key="12">
    <source>
        <dbReference type="Proteomes" id="UP000318733"/>
    </source>
</evidence>
<keyword evidence="12" id="KW-1185">Reference proteome</keyword>
<dbReference type="RefSeq" id="WP_144248765.1">
    <property type="nucleotide sequence ID" value="NZ_VLPK01000002.1"/>
</dbReference>
<dbReference type="InterPro" id="IPR002324">
    <property type="entry name" value="Cyt_c_ID"/>
</dbReference>
<evidence type="ECO:0000259" key="10">
    <source>
        <dbReference type="PROSITE" id="PS51007"/>
    </source>
</evidence>
<keyword evidence="3 6" id="KW-0479">Metal-binding</keyword>
<feature type="binding site" description="covalent" evidence="6">
    <location>
        <position position="833"/>
    </location>
    <ligand>
        <name>heme c</name>
        <dbReference type="ChEBI" id="CHEBI:61717"/>
    </ligand>
</feature>
<name>A0A556MLC3_9SPHI</name>
<feature type="binding site" description="covalent" evidence="6">
    <location>
        <position position="882"/>
    </location>
    <ligand>
        <name>heme c</name>
        <dbReference type="ChEBI" id="CHEBI:61717"/>
    </ligand>
</feature>
<dbReference type="PROSITE" id="PS50093">
    <property type="entry name" value="PKD"/>
    <property type="match status" value="1"/>
</dbReference>
<evidence type="ECO:0000256" key="6">
    <source>
        <dbReference type="PIRSR" id="PIRSR602324-1"/>
    </source>
</evidence>
<dbReference type="Gene3D" id="2.60.40.10">
    <property type="entry name" value="Immunoglobulins"/>
    <property type="match status" value="1"/>
</dbReference>
<evidence type="ECO:0000256" key="5">
    <source>
        <dbReference type="ARBA" id="ARBA00023004"/>
    </source>
</evidence>
<dbReference type="Gene3D" id="1.10.760.10">
    <property type="entry name" value="Cytochrome c-like domain"/>
    <property type="match status" value="1"/>
</dbReference>
<dbReference type="PANTHER" id="PTHR40469">
    <property type="entry name" value="SECRETED GLYCOSYL HYDROLASE"/>
    <property type="match status" value="1"/>
</dbReference>
<dbReference type="Pfam" id="PF07995">
    <property type="entry name" value="GSDH"/>
    <property type="match status" value="2"/>
</dbReference>
<dbReference type="Pfam" id="PF00034">
    <property type="entry name" value="Cytochrom_C"/>
    <property type="match status" value="1"/>
</dbReference>
<dbReference type="AlphaFoldDB" id="A0A556MLC3"/>
<gene>
    <name evidence="11" type="ORF">FO440_13360</name>
</gene>
<feature type="domain" description="Cytochrome c" evidence="10">
    <location>
        <begin position="819"/>
        <end position="904"/>
    </location>
</feature>
<dbReference type="SUPFAM" id="SSF52317">
    <property type="entry name" value="Class I glutamine amidotransferase-like"/>
    <property type="match status" value="1"/>
</dbReference>
<comment type="caution">
    <text evidence="11">The sequence shown here is derived from an EMBL/GenBank/DDBJ whole genome shotgun (WGS) entry which is preliminary data.</text>
</comment>
<dbReference type="SUPFAM" id="SSF46626">
    <property type="entry name" value="Cytochrome c"/>
    <property type="match status" value="1"/>
</dbReference>
<dbReference type="OrthoDB" id="9816308at2"/>
<dbReference type="Pfam" id="PF00801">
    <property type="entry name" value="PKD"/>
    <property type="match status" value="1"/>
</dbReference>
<feature type="signal peptide" evidence="8">
    <location>
        <begin position="1"/>
        <end position="25"/>
    </location>
</feature>
<keyword evidence="1" id="KW-0813">Transport</keyword>
<dbReference type="GO" id="GO:0020037">
    <property type="term" value="F:heme binding"/>
    <property type="evidence" value="ECO:0007669"/>
    <property type="project" value="InterPro"/>
</dbReference>
<feature type="domain" description="PKD" evidence="9">
    <location>
        <begin position="725"/>
        <end position="806"/>
    </location>
</feature>
<dbReference type="PRINTS" id="PR00606">
    <property type="entry name" value="CYTCHROMECID"/>
</dbReference>
<evidence type="ECO:0000259" key="9">
    <source>
        <dbReference type="PROSITE" id="PS50093"/>
    </source>
</evidence>
<evidence type="ECO:0000256" key="3">
    <source>
        <dbReference type="ARBA" id="ARBA00022723"/>
    </source>
</evidence>
<dbReference type="InterPro" id="IPR011041">
    <property type="entry name" value="Quinoprot_gluc/sorb_DH_b-prop"/>
</dbReference>
<feature type="region of interest" description="Disordered" evidence="7">
    <location>
        <begin position="415"/>
        <end position="461"/>
    </location>
</feature>
<dbReference type="SUPFAM" id="SSF50952">
    <property type="entry name" value="Soluble quinoprotein glucose dehydrogenase"/>
    <property type="match status" value="1"/>
</dbReference>
<keyword evidence="2 6" id="KW-0349">Heme</keyword>
<reference evidence="11 12" key="1">
    <citation type="submission" date="2019-07" db="EMBL/GenBank/DDBJ databases">
        <authorList>
            <person name="Huq M.A."/>
        </authorList>
    </citation>
    <scope>NUCLEOTIDE SEQUENCE [LARGE SCALE GENOMIC DNA]</scope>
    <source>
        <strain evidence="11 12">MAH-19</strain>
    </source>
</reference>
<organism evidence="11 12">
    <name type="scientific">Mucilaginibacter corticis</name>
    <dbReference type="NCBI Taxonomy" id="2597670"/>
    <lineage>
        <taxon>Bacteria</taxon>
        <taxon>Pseudomonadati</taxon>
        <taxon>Bacteroidota</taxon>
        <taxon>Sphingobacteriia</taxon>
        <taxon>Sphingobacteriales</taxon>
        <taxon>Sphingobacteriaceae</taxon>
        <taxon>Mucilaginibacter</taxon>
    </lineage>
</organism>